<keyword evidence="6" id="KW-0067">ATP-binding</keyword>
<keyword evidence="15" id="KW-1185">Reference proteome</keyword>
<dbReference type="EnsemblPlants" id="OMERI01G37720.2">
    <property type="protein sequence ID" value="OMERI01G37720.2"/>
    <property type="gene ID" value="OMERI01G37720"/>
</dbReference>
<feature type="region of interest" description="Disordered" evidence="11">
    <location>
        <begin position="595"/>
        <end position="632"/>
    </location>
</feature>
<dbReference type="PROSITE" id="PS00455">
    <property type="entry name" value="AMP_BINDING"/>
    <property type="match status" value="2"/>
</dbReference>
<dbReference type="FunFam" id="3.40.50.12780:FF:000003">
    <property type="entry name" value="Long-chain-fatty-acid--CoA ligase FadD"/>
    <property type="match status" value="2"/>
</dbReference>
<evidence type="ECO:0000313" key="14">
    <source>
        <dbReference type="EnsemblPlants" id="OMERI01G37720.2"/>
    </source>
</evidence>
<evidence type="ECO:0000256" key="9">
    <source>
        <dbReference type="ARBA" id="ARBA00034223"/>
    </source>
</evidence>
<dbReference type="AlphaFoldDB" id="A0A0E0CBP0"/>
<comment type="catalytic activity">
    <reaction evidence="9">
        <text>(E)-4-coumaroyl-AMP + CoA = (E)-4-coumaroyl-CoA + AMP + H(+)</text>
        <dbReference type="Rhea" id="RHEA:72423"/>
        <dbReference type="ChEBI" id="CHEBI:15378"/>
        <dbReference type="ChEBI" id="CHEBI:57287"/>
        <dbReference type="ChEBI" id="CHEBI:85008"/>
        <dbReference type="ChEBI" id="CHEBI:192348"/>
        <dbReference type="ChEBI" id="CHEBI:456215"/>
    </reaction>
    <physiologicalReaction direction="left-to-right" evidence="9">
        <dbReference type="Rhea" id="RHEA:72424"/>
    </physiologicalReaction>
</comment>
<evidence type="ECO:0000256" key="8">
    <source>
        <dbReference type="ARBA" id="ARBA00034219"/>
    </source>
</evidence>
<evidence type="ECO:0000256" key="6">
    <source>
        <dbReference type="ARBA" id="ARBA00022840"/>
    </source>
</evidence>
<dbReference type="EC" id="6.2.1.12" evidence="3"/>
<comment type="catalytic activity">
    <reaction evidence="10">
        <text>(E)-4-coumarate + ATP + CoA = (E)-4-coumaroyl-CoA + AMP + diphosphate</text>
        <dbReference type="Rhea" id="RHEA:19641"/>
        <dbReference type="ChEBI" id="CHEBI:12876"/>
        <dbReference type="ChEBI" id="CHEBI:30616"/>
        <dbReference type="ChEBI" id="CHEBI:33019"/>
        <dbReference type="ChEBI" id="CHEBI:57287"/>
        <dbReference type="ChEBI" id="CHEBI:85008"/>
        <dbReference type="ChEBI" id="CHEBI:456215"/>
        <dbReference type="EC" id="6.2.1.12"/>
    </reaction>
    <physiologicalReaction direction="left-to-right" evidence="10">
        <dbReference type="Rhea" id="RHEA:19642"/>
    </physiologicalReaction>
</comment>
<evidence type="ECO:0000256" key="7">
    <source>
        <dbReference type="ARBA" id="ARBA00022842"/>
    </source>
</evidence>
<dbReference type="STRING" id="40149.A0A0E0CBP0"/>
<comment type="similarity">
    <text evidence="2">Belongs to the ATP-dependent AMP-binding enzyme family.</text>
</comment>
<name>A0A0E0CBP0_9ORYZ</name>
<dbReference type="PANTHER" id="PTHR24096:SF251">
    <property type="entry name" value="4-COUMARATE--COA LIGASE-LIKE 9"/>
    <property type="match status" value="1"/>
</dbReference>
<keyword evidence="5" id="KW-0547">Nucleotide-binding</keyword>
<dbReference type="GO" id="GO:0005524">
    <property type="term" value="F:ATP binding"/>
    <property type="evidence" value="ECO:0007669"/>
    <property type="project" value="UniProtKB-KW"/>
</dbReference>
<dbReference type="PANTHER" id="PTHR24096">
    <property type="entry name" value="LONG-CHAIN-FATTY-ACID--COA LIGASE"/>
    <property type="match status" value="1"/>
</dbReference>
<dbReference type="Gramene" id="OMERI01G37720.2">
    <property type="protein sequence ID" value="OMERI01G37720.2"/>
    <property type="gene ID" value="OMERI01G37720"/>
</dbReference>
<dbReference type="InterPro" id="IPR025110">
    <property type="entry name" value="AMP-bd_C"/>
</dbReference>
<evidence type="ECO:0000256" key="10">
    <source>
        <dbReference type="ARBA" id="ARBA00034252"/>
    </source>
</evidence>
<evidence type="ECO:0000256" key="3">
    <source>
        <dbReference type="ARBA" id="ARBA00012959"/>
    </source>
</evidence>
<reference evidence="14" key="2">
    <citation type="submission" date="2018-05" db="EMBL/GenBank/DDBJ databases">
        <title>OmerRS3 (Oryza meridionalis Reference Sequence Version 3).</title>
        <authorList>
            <person name="Zhang J."/>
            <person name="Kudrna D."/>
            <person name="Lee S."/>
            <person name="Talag J."/>
            <person name="Welchert J."/>
            <person name="Wing R.A."/>
        </authorList>
    </citation>
    <scope>NUCLEOTIDE SEQUENCE [LARGE SCALE GENOMIC DNA]</scope>
    <source>
        <strain evidence="14">cv. OR44</strain>
    </source>
</reference>
<evidence type="ECO:0000256" key="1">
    <source>
        <dbReference type="ARBA" id="ARBA00001946"/>
    </source>
</evidence>
<reference evidence="14" key="1">
    <citation type="submission" date="2015-04" db="UniProtKB">
        <authorList>
            <consortium name="EnsemblPlants"/>
        </authorList>
    </citation>
    <scope>IDENTIFICATION</scope>
</reference>
<dbReference type="Pfam" id="PF00501">
    <property type="entry name" value="AMP-binding"/>
    <property type="match status" value="2"/>
</dbReference>
<comment type="catalytic activity">
    <reaction evidence="8">
        <text>(E)-4-coumarate + ATP + H(+) = (E)-4-coumaroyl-AMP + diphosphate</text>
        <dbReference type="Rhea" id="RHEA:72419"/>
        <dbReference type="ChEBI" id="CHEBI:12876"/>
        <dbReference type="ChEBI" id="CHEBI:15378"/>
        <dbReference type="ChEBI" id="CHEBI:30616"/>
        <dbReference type="ChEBI" id="CHEBI:33019"/>
        <dbReference type="ChEBI" id="CHEBI:192348"/>
    </reaction>
    <physiologicalReaction direction="left-to-right" evidence="8">
        <dbReference type="Rhea" id="RHEA:72420"/>
    </physiologicalReaction>
</comment>
<feature type="domain" description="AMP-dependent synthetase/ligase" evidence="12">
    <location>
        <begin position="61"/>
        <end position="419"/>
    </location>
</feature>
<dbReference type="GO" id="GO:0106290">
    <property type="term" value="F:trans-cinnamate-CoA ligase activity"/>
    <property type="evidence" value="ECO:0007669"/>
    <property type="project" value="UniProtKB-ARBA"/>
</dbReference>
<feature type="domain" description="AMP-binding enzyme C-terminal" evidence="13">
    <location>
        <begin position="507"/>
        <end position="582"/>
    </location>
</feature>
<evidence type="ECO:0000256" key="4">
    <source>
        <dbReference type="ARBA" id="ARBA00022598"/>
    </source>
</evidence>
<feature type="domain" description="AMP-binding enzyme C-terminal" evidence="13">
    <location>
        <begin position="1106"/>
        <end position="1181"/>
    </location>
</feature>
<evidence type="ECO:0000313" key="15">
    <source>
        <dbReference type="Proteomes" id="UP000008021"/>
    </source>
</evidence>
<evidence type="ECO:0000256" key="2">
    <source>
        <dbReference type="ARBA" id="ARBA00006432"/>
    </source>
</evidence>
<dbReference type="InterPro" id="IPR042099">
    <property type="entry name" value="ANL_N_sf"/>
</dbReference>
<proteinExistence type="inferred from homology"/>
<organism evidence="14">
    <name type="scientific">Oryza meridionalis</name>
    <dbReference type="NCBI Taxonomy" id="40149"/>
    <lineage>
        <taxon>Eukaryota</taxon>
        <taxon>Viridiplantae</taxon>
        <taxon>Streptophyta</taxon>
        <taxon>Embryophyta</taxon>
        <taxon>Tracheophyta</taxon>
        <taxon>Spermatophyta</taxon>
        <taxon>Magnoliopsida</taxon>
        <taxon>Liliopsida</taxon>
        <taxon>Poales</taxon>
        <taxon>Poaceae</taxon>
        <taxon>BOP clade</taxon>
        <taxon>Oryzoideae</taxon>
        <taxon>Oryzeae</taxon>
        <taxon>Oryzinae</taxon>
        <taxon>Oryza</taxon>
    </lineage>
</organism>
<dbReference type="InterPro" id="IPR045851">
    <property type="entry name" value="AMP-bd_C_sf"/>
</dbReference>
<evidence type="ECO:0000259" key="13">
    <source>
        <dbReference type="Pfam" id="PF13193"/>
    </source>
</evidence>
<dbReference type="InterPro" id="IPR000873">
    <property type="entry name" value="AMP-dep_synth/lig_dom"/>
</dbReference>
<feature type="domain" description="AMP-dependent synthetase/ligase" evidence="12">
    <location>
        <begin position="683"/>
        <end position="1037"/>
    </location>
</feature>
<dbReference type="Proteomes" id="UP000008021">
    <property type="component" value="Chromosome 1"/>
</dbReference>
<protein>
    <recommendedName>
        <fullName evidence="3">4-coumarate--CoA ligase</fullName>
        <ecNumber evidence="3">6.2.1.12</ecNumber>
    </recommendedName>
</protein>
<evidence type="ECO:0000256" key="11">
    <source>
        <dbReference type="SAM" id="MobiDB-lite"/>
    </source>
</evidence>
<dbReference type="FunFam" id="3.30.300.30:FF:000007">
    <property type="entry name" value="4-coumarate--CoA ligase 2"/>
    <property type="match status" value="2"/>
</dbReference>
<dbReference type="Pfam" id="PF13193">
    <property type="entry name" value="AMP-binding_C"/>
    <property type="match status" value="2"/>
</dbReference>
<dbReference type="GO" id="GO:0009698">
    <property type="term" value="P:phenylpropanoid metabolic process"/>
    <property type="evidence" value="ECO:0007669"/>
    <property type="project" value="UniProtKB-ARBA"/>
</dbReference>
<evidence type="ECO:0000259" key="12">
    <source>
        <dbReference type="Pfam" id="PF00501"/>
    </source>
</evidence>
<dbReference type="GO" id="GO:0016207">
    <property type="term" value="F:4-coumarate-CoA ligase activity"/>
    <property type="evidence" value="ECO:0007669"/>
    <property type="project" value="UniProtKB-EC"/>
</dbReference>
<dbReference type="Gene3D" id="3.40.50.12780">
    <property type="entry name" value="N-terminal domain of ligase-like"/>
    <property type="match status" value="2"/>
</dbReference>
<sequence length="1198" mass="126527">MADPAPPPPPPPPPAGIDARSGFCAATRIFHSTRAPGDLPPESLPMTAAAYAFSLLSSSTLPGRPALVDAATGIAVSYPSFLAAVRSLAGGLWCSLGLRPGDVALVVAPSRLEVPVLDFALMSIGAVVSPANPASTPEEYAHQVALSRPVVAFAAPEVAAKLPGHVRCVVIGSDEYGRLAAPDGRRAAAPAAVAVKQSDTAAVLYSSGTTGRVKAVAITHRNLIALMSLHADNREKVAREAAEAGEEPPPPAVTLLPIPLFHVFGFMMVLRSVSMGETSVLMERFDFIAALRAIERYRVTLLPAAPPVLVAMVKYEEARRRDLSSLLVIGIGGAPLGREVAEQFASVFPNVELVQGYGLTESSGAVAATVGPEESKAYGSVGKLGSHLQAKIVDPSTGEALGPGQRGELWVRGPIVMKGKFSCERSLISRYVGDDEATAATVDSEGWLKTGDLCYFNEDGFLYIVDRLKELIKYKGYQVTAIAAQLVQNYIHASHLVKVVSQVPPAELEHILQSHPGIADAAVIPYPDEEAGELPMAFIVRQPGSNITKEQVMDYVAKQVAPYKKVRRVAFVTAIPKSPAGKILRRELVQQALSMVSKRSPPPQRAHIPMAEQRRRPPYASSGAGGGSVDRRSRSGFCAATRTFHSLRSAGPLPPEELPLTVAAYAFSLLSSAPPLVVAGRGPALVDAATGIAVSYPAFVAGVRSLAGGLWCSLGLRPGDVALVVSPSRLDVPVLHFALMSIGVVVSPANPASTADEYAHQVRLSRPAVAFVAPEVAARLPRHVSRVVIGSEVFDRLASAGGGWAASPAVAVKQSSTAALLYSSGTTGRVKAVAITHRNLIAQISAYNAIREAAAREAASDAGKGKPPPPSPPAAVTLFPLPLFHVMGFGLLTRTISSGETAVVMRRFDLAAAARAVERYRVTKLSAAPPLVVALAKSDEARRRDLSSLVAIVVGGAPLGREVSQRFAAVFPSVQIVQSYGLTESTGPVATMAGPEESAAYGSVGRLAPRVQAKIVDTATGEALGPGRRGELWIRGPVGLCFTLSYMGMFFLGYVGDPEATAATITPDGWLKTGDLCYFNEDGYLYIVDRLKELIKYKGYQVPPAELEHILQSRPEIADAAVVPYPDEEAGQLPMAFVVRQPGANLTEQQVMNCVAKHVAPYKKVRRVAFVNAIPKSPAGKILRRELVQQAMASSSRL</sequence>
<comment type="cofactor">
    <cofactor evidence="1">
        <name>Mg(2+)</name>
        <dbReference type="ChEBI" id="CHEBI:18420"/>
    </cofactor>
</comment>
<accession>A0A0E0CBP0</accession>
<dbReference type="CDD" id="cd05904">
    <property type="entry name" value="4CL"/>
    <property type="match status" value="2"/>
</dbReference>
<evidence type="ECO:0000256" key="5">
    <source>
        <dbReference type="ARBA" id="ARBA00022741"/>
    </source>
</evidence>
<dbReference type="Gene3D" id="3.30.300.30">
    <property type="match status" value="2"/>
</dbReference>
<keyword evidence="4" id="KW-0436">Ligase</keyword>
<dbReference type="SUPFAM" id="SSF56801">
    <property type="entry name" value="Acetyl-CoA synthetase-like"/>
    <property type="match status" value="2"/>
</dbReference>
<dbReference type="InterPro" id="IPR020845">
    <property type="entry name" value="AMP-binding_CS"/>
</dbReference>
<keyword evidence="7" id="KW-0460">Magnesium</keyword>